<dbReference type="InterPro" id="IPR013022">
    <property type="entry name" value="Xyl_isomerase-like_TIM-brl"/>
</dbReference>
<feature type="domain" description="Xylose isomerase-like TIM barrel" evidence="4">
    <location>
        <begin position="21"/>
        <end position="255"/>
    </location>
</feature>
<dbReference type="PANTHER" id="PTHR43489">
    <property type="entry name" value="ISOMERASE"/>
    <property type="match status" value="1"/>
</dbReference>
<keyword evidence="1 2" id="KW-0413">Isomerase</keyword>
<accession>A0A9D1PXC8</accession>
<feature type="active site" description="Proton donor/acceptor" evidence="3">
    <location>
        <position position="240"/>
    </location>
</feature>
<dbReference type="PANTHER" id="PTHR43489:SF6">
    <property type="entry name" value="HYDROXYPYRUVATE ISOMERASE-RELATED"/>
    <property type="match status" value="1"/>
</dbReference>
<comment type="caution">
    <text evidence="5">The sequence shown here is derived from an EMBL/GenBank/DDBJ whole genome shotgun (WGS) entry which is preliminary data.</text>
</comment>
<dbReference type="GO" id="GO:0008903">
    <property type="term" value="F:hydroxypyruvate isomerase activity"/>
    <property type="evidence" value="ECO:0007669"/>
    <property type="project" value="TreeGrafter"/>
</dbReference>
<dbReference type="Pfam" id="PF01261">
    <property type="entry name" value="AP_endonuc_2"/>
    <property type="match status" value="1"/>
</dbReference>
<evidence type="ECO:0000313" key="5">
    <source>
        <dbReference type="EMBL" id="HIW01043.1"/>
    </source>
</evidence>
<protein>
    <submittedName>
        <fullName evidence="5">TIM barrel protein</fullName>
    </submittedName>
</protein>
<dbReference type="AlphaFoldDB" id="A0A9D1PXC8"/>
<proteinExistence type="inferred from homology"/>
<dbReference type="Proteomes" id="UP000886752">
    <property type="component" value="Unassembled WGS sequence"/>
</dbReference>
<reference evidence="5" key="1">
    <citation type="journal article" date="2021" name="PeerJ">
        <title>Extensive microbial diversity within the chicken gut microbiome revealed by metagenomics and culture.</title>
        <authorList>
            <person name="Gilroy R."/>
            <person name="Ravi A."/>
            <person name="Getino M."/>
            <person name="Pursley I."/>
            <person name="Horton D.L."/>
            <person name="Alikhan N.F."/>
            <person name="Baker D."/>
            <person name="Gharbi K."/>
            <person name="Hall N."/>
            <person name="Watson M."/>
            <person name="Adriaenssens E.M."/>
            <person name="Foster-Nyarko E."/>
            <person name="Jarju S."/>
            <person name="Secka A."/>
            <person name="Antonio M."/>
            <person name="Oren A."/>
            <person name="Chaudhuri R.R."/>
            <person name="La Ragione R."/>
            <person name="Hildebrand F."/>
            <person name="Pallen M.J."/>
        </authorList>
    </citation>
    <scope>NUCLEOTIDE SEQUENCE</scope>
    <source>
        <strain evidence="5">ChiHecec2B26-446</strain>
    </source>
</reference>
<dbReference type="PIRSF" id="PIRSF006241">
    <property type="entry name" value="HyI"/>
    <property type="match status" value="1"/>
</dbReference>
<dbReference type="Gene3D" id="3.20.20.150">
    <property type="entry name" value="Divalent-metal-dependent TIM barrel enzymes"/>
    <property type="match status" value="1"/>
</dbReference>
<dbReference type="InterPro" id="IPR050417">
    <property type="entry name" value="Sugar_Epim/Isomerase"/>
</dbReference>
<feature type="active site" description="Proton donor/acceptor" evidence="3">
    <location>
        <position position="143"/>
    </location>
</feature>
<dbReference type="GO" id="GO:0046487">
    <property type="term" value="P:glyoxylate metabolic process"/>
    <property type="evidence" value="ECO:0007669"/>
    <property type="project" value="TreeGrafter"/>
</dbReference>
<dbReference type="NCBIfam" id="NF043033">
    <property type="entry name" value="OxoTetrIsom"/>
    <property type="match status" value="1"/>
</dbReference>
<sequence length="259" mass="29396">MPKFAANLTMMFKEVDFLERFEKAAKCGFKAVEFLWPYAYDKNELARLLKDLGLTVALFNTTAGDTAAGEWGHAGLPGREAEARAELEQALEYAIALDCHTVHVMSCVVPYPAEKELCRQVFIKNMRWAADLFAREGKVLTMEALCPDIKPRYLYHSQYETLALREEIGKDNVFIQLDTFHAQMVDGNLTHLIRDFAGSYGHVQIAAAPSRHEPDEGEINYDYIFRLFDEVGYTGYIGCEYNPRGRTEDGLAWLAPYLS</sequence>
<dbReference type="InterPro" id="IPR026040">
    <property type="entry name" value="HyI-like"/>
</dbReference>
<gene>
    <name evidence="5" type="ORF">H9894_07635</name>
</gene>
<dbReference type="EMBL" id="DXHV01000071">
    <property type="protein sequence ID" value="HIW01043.1"/>
    <property type="molecule type" value="Genomic_DNA"/>
</dbReference>
<comment type="similarity">
    <text evidence="2">Belongs to the hyi family.</text>
</comment>
<dbReference type="InterPro" id="IPR053398">
    <property type="entry name" value="HPT_OtnI_isomerases"/>
</dbReference>
<organism evidence="5 6">
    <name type="scientific">Candidatus Desulfovibrio intestinipullorum</name>
    <dbReference type="NCBI Taxonomy" id="2838536"/>
    <lineage>
        <taxon>Bacteria</taxon>
        <taxon>Pseudomonadati</taxon>
        <taxon>Thermodesulfobacteriota</taxon>
        <taxon>Desulfovibrionia</taxon>
        <taxon>Desulfovibrionales</taxon>
        <taxon>Desulfovibrionaceae</taxon>
        <taxon>Desulfovibrio</taxon>
    </lineage>
</organism>
<reference evidence="5" key="2">
    <citation type="submission" date="2021-04" db="EMBL/GenBank/DDBJ databases">
        <authorList>
            <person name="Gilroy R."/>
        </authorList>
    </citation>
    <scope>NUCLEOTIDE SEQUENCE</scope>
    <source>
        <strain evidence="5">ChiHecec2B26-446</strain>
    </source>
</reference>
<evidence type="ECO:0000259" key="4">
    <source>
        <dbReference type="Pfam" id="PF01261"/>
    </source>
</evidence>
<name>A0A9D1PXC8_9BACT</name>
<evidence type="ECO:0000256" key="1">
    <source>
        <dbReference type="ARBA" id="ARBA00023235"/>
    </source>
</evidence>
<dbReference type="SUPFAM" id="SSF51658">
    <property type="entry name" value="Xylose isomerase-like"/>
    <property type="match status" value="1"/>
</dbReference>
<dbReference type="FunFam" id="3.20.20.150:FF:000007">
    <property type="entry name" value="Hydroxypyruvate isomerase"/>
    <property type="match status" value="1"/>
</dbReference>
<dbReference type="InterPro" id="IPR036237">
    <property type="entry name" value="Xyl_isomerase-like_sf"/>
</dbReference>
<evidence type="ECO:0000313" key="6">
    <source>
        <dbReference type="Proteomes" id="UP000886752"/>
    </source>
</evidence>
<evidence type="ECO:0000256" key="3">
    <source>
        <dbReference type="PIRSR" id="PIRSR006241-50"/>
    </source>
</evidence>
<evidence type="ECO:0000256" key="2">
    <source>
        <dbReference type="PIRNR" id="PIRNR006241"/>
    </source>
</evidence>